<dbReference type="EMBL" id="CP144751">
    <property type="protein sequence ID" value="WVZ87130.1"/>
    <property type="molecule type" value="Genomic_DNA"/>
</dbReference>
<accession>A0AAQ3X704</accession>
<reference evidence="2 3" key="1">
    <citation type="submission" date="2024-02" db="EMBL/GenBank/DDBJ databases">
        <title>High-quality chromosome-scale genome assembly of Pensacola bahiagrass (Paspalum notatum Flugge var. saurae).</title>
        <authorList>
            <person name="Vega J.M."/>
            <person name="Podio M."/>
            <person name="Orjuela J."/>
            <person name="Siena L.A."/>
            <person name="Pessino S.C."/>
            <person name="Combes M.C."/>
            <person name="Mariac C."/>
            <person name="Albertini E."/>
            <person name="Pupilli F."/>
            <person name="Ortiz J.P.A."/>
            <person name="Leblanc O."/>
        </authorList>
    </citation>
    <scope>NUCLEOTIDE SEQUENCE [LARGE SCALE GENOMIC DNA]</scope>
    <source>
        <strain evidence="2">R1</strain>
        <tissue evidence="2">Leaf</tissue>
    </source>
</reference>
<organism evidence="2 3">
    <name type="scientific">Paspalum notatum var. saurae</name>
    <dbReference type="NCBI Taxonomy" id="547442"/>
    <lineage>
        <taxon>Eukaryota</taxon>
        <taxon>Viridiplantae</taxon>
        <taxon>Streptophyta</taxon>
        <taxon>Embryophyta</taxon>
        <taxon>Tracheophyta</taxon>
        <taxon>Spermatophyta</taxon>
        <taxon>Magnoliopsida</taxon>
        <taxon>Liliopsida</taxon>
        <taxon>Poales</taxon>
        <taxon>Poaceae</taxon>
        <taxon>PACMAD clade</taxon>
        <taxon>Panicoideae</taxon>
        <taxon>Andropogonodae</taxon>
        <taxon>Paspaleae</taxon>
        <taxon>Paspalinae</taxon>
        <taxon>Paspalum</taxon>
    </lineage>
</organism>
<evidence type="ECO:0000313" key="3">
    <source>
        <dbReference type="Proteomes" id="UP001341281"/>
    </source>
</evidence>
<proteinExistence type="predicted"/>
<evidence type="ECO:0000313" key="2">
    <source>
        <dbReference type="EMBL" id="WVZ87130.1"/>
    </source>
</evidence>
<sequence length="41" mass="4741">DAPFEFAENPSWEVPEQVFAEEDPEGSCGDPNQEFQNYDEF</sequence>
<feature type="region of interest" description="Disordered" evidence="1">
    <location>
        <begin position="21"/>
        <end position="41"/>
    </location>
</feature>
<name>A0AAQ3X704_PASNO</name>
<keyword evidence="3" id="KW-1185">Reference proteome</keyword>
<feature type="non-terminal residue" evidence="2">
    <location>
        <position position="1"/>
    </location>
</feature>
<evidence type="ECO:0000256" key="1">
    <source>
        <dbReference type="SAM" id="MobiDB-lite"/>
    </source>
</evidence>
<dbReference type="AlphaFoldDB" id="A0AAQ3X704"/>
<protein>
    <submittedName>
        <fullName evidence="2">Uncharacterized protein</fullName>
    </submittedName>
</protein>
<dbReference type="Proteomes" id="UP001341281">
    <property type="component" value="Chromosome 07"/>
</dbReference>
<gene>
    <name evidence="2" type="ORF">U9M48_033822</name>
</gene>